<accession>A0A223MBB8</accession>
<dbReference type="EMBL" id="CP022714">
    <property type="protein sequence ID" value="ASU14736.1"/>
    <property type="molecule type" value="Genomic_DNA"/>
</dbReference>
<name>A0A223MBB8_MESHO</name>
<dbReference type="NCBIfam" id="NF038058">
    <property type="entry name" value="adhes_P110_Nter"/>
    <property type="match status" value="1"/>
</dbReference>
<dbReference type="Proteomes" id="UP000215452">
    <property type="component" value="Chromosome"/>
</dbReference>
<feature type="region of interest" description="Disordered" evidence="1">
    <location>
        <begin position="255"/>
        <end position="337"/>
    </location>
</feature>
<feature type="compositionally biased region" description="Basic residues" evidence="1">
    <location>
        <begin position="290"/>
        <end position="326"/>
    </location>
</feature>
<evidence type="ECO:0000313" key="3">
    <source>
        <dbReference type="Proteomes" id="UP000215452"/>
    </source>
</evidence>
<feature type="compositionally biased region" description="Basic residues" evidence="1">
    <location>
        <begin position="261"/>
        <end position="281"/>
    </location>
</feature>
<evidence type="ECO:0000313" key="2">
    <source>
        <dbReference type="EMBL" id="ASU14736.1"/>
    </source>
</evidence>
<protein>
    <submittedName>
        <fullName evidence="2">Uncharacterized protein</fullName>
    </submittedName>
</protein>
<dbReference type="AlphaFoldDB" id="A0A223MBB8"/>
<gene>
    <name evidence="2" type="ORF">CIB43_00853</name>
</gene>
<evidence type="ECO:0000256" key="1">
    <source>
        <dbReference type="SAM" id="MobiDB-lite"/>
    </source>
</evidence>
<organism evidence="2 3">
    <name type="scientific">Mesomycoplasma hyopneumoniae</name>
    <name type="common">Mycoplasma hyopneumoniae</name>
    <dbReference type="NCBI Taxonomy" id="2099"/>
    <lineage>
        <taxon>Bacteria</taxon>
        <taxon>Bacillati</taxon>
        <taxon>Mycoplasmatota</taxon>
        <taxon>Mycoplasmoidales</taxon>
        <taxon>Metamycoplasmataceae</taxon>
        <taxon>Mesomycoplasma</taxon>
    </lineage>
</organism>
<sequence length="337" mass="38183">MKKQIRNKAIIVLAGLSFIGITAGVGLAVQNSALRSSYLNQFKNDKSATELLSPINDTELSKIISNFSLKENWSKISAGQAFELHKNPLYAFKLTDAIDFSKIDKKFAHLFFNVQVNDNTKVEGNSISNLTVFVFDAITKKEVATRAFHTSLSGFSSVAKEDFIENFVAESSTYELDKDQLEKNFATEIVLPSAFSIKFQDVLLTHLRKTSPESFQETKTIQVRALTNSITEFQQQQQQQEGGSGGSGDQVVEVPQVQQIKPRKQVKAQKRNLSPKRKKEKISKALKAQNKNKIKSKRSLKNQKSQLKKRQLKKNQLKKNQQRHQKLQPQLLSLWKN</sequence>
<proteinExistence type="predicted"/>
<reference evidence="2 3" key="1">
    <citation type="submission" date="2017-08" db="EMBL/GenBank/DDBJ databases">
        <title>The complete genome sequence of a Mycoplasma hyopneumoniae isolate in Korea.</title>
        <authorList>
            <person name="Han J."/>
            <person name="Lee N."/>
        </authorList>
    </citation>
    <scope>NUCLEOTIDE SEQUENCE [LARGE SCALE GENOMIC DNA]</scope>
    <source>
        <strain evidence="2 3">KM014</strain>
    </source>
</reference>